<dbReference type="VEuPathDB" id="VectorBase:MDOMA2_009052"/>
<reference evidence="3" key="1">
    <citation type="submission" date="2020-05" db="UniProtKB">
        <authorList>
            <consortium name="EnsemblMetazoa"/>
        </authorList>
    </citation>
    <scope>IDENTIFICATION</scope>
    <source>
        <strain evidence="3">Aabys</strain>
    </source>
</reference>
<dbReference type="RefSeq" id="XP_005185708.1">
    <property type="nucleotide sequence ID" value="XM_005185651.3"/>
</dbReference>
<reference evidence="5" key="2">
    <citation type="submission" date="2025-04" db="UniProtKB">
        <authorList>
            <consortium name="RefSeq"/>
        </authorList>
    </citation>
    <scope>IDENTIFICATION</scope>
    <source>
        <strain evidence="5">Aabys</strain>
    </source>
</reference>
<dbReference type="Proteomes" id="UP001652621">
    <property type="component" value="Unplaced"/>
</dbReference>
<dbReference type="GO" id="GO:0008061">
    <property type="term" value="F:chitin binding"/>
    <property type="evidence" value="ECO:0007669"/>
    <property type="project" value="InterPro"/>
</dbReference>
<gene>
    <name evidence="3" type="primary">101887851</name>
    <name evidence="5" type="synonym">LOC101887851</name>
</gene>
<keyword evidence="1" id="KW-0732">Signal</keyword>
<dbReference type="eggNOG" id="ENOG502T930">
    <property type="taxonomic scope" value="Eukaryota"/>
</dbReference>
<organism evidence="3">
    <name type="scientific">Musca domestica</name>
    <name type="common">House fly</name>
    <dbReference type="NCBI Taxonomy" id="7370"/>
    <lineage>
        <taxon>Eukaryota</taxon>
        <taxon>Metazoa</taxon>
        <taxon>Ecdysozoa</taxon>
        <taxon>Arthropoda</taxon>
        <taxon>Hexapoda</taxon>
        <taxon>Insecta</taxon>
        <taxon>Pterygota</taxon>
        <taxon>Neoptera</taxon>
        <taxon>Endopterygota</taxon>
        <taxon>Diptera</taxon>
        <taxon>Brachycera</taxon>
        <taxon>Muscomorpha</taxon>
        <taxon>Muscoidea</taxon>
        <taxon>Muscidae</taxon>
        <taxon>Musca</taxon>
    </lineage>
</organism>
<dbReference type="InterPro" id="IPR036508">
    <property type="entry name" value="Chitin-bd_dom_sf"/>
</dbReference>
<dbReference type="SMART" id="SM00494">
    <property type="entry name" value="ChtBD2"/>
    <property type="match status" value="1"/>
</dbReference>
<dbReference type="STRING" id="7370.A0A1I8MZQ5"/>
<dbReference type="KEGG" id="mde:101887851"/>
<dbReference type="GO" id="GO:0005576">
    <property type="term" value="C:extracellular region"/>
    <property type="evidence" value="ECO:0007669"/>
    <property type="project" value="InterPro"/>
</dbReference>
<evidence type="ECO:0000259" key="2">
    <source>
        <dbReference type="SMART" id="SM00494"/>
    </source>
</evidence>
<sequence>MIKVTLLLGSLLVLTAAAAVVRLNERNVIEGCKSETELWGSEDGTKYYFCLGNNMAFEQSCDPGTFFVKNATVSGCVPVDLVDDNCIYHTEPPSCLGASVTQPQPHEDPTKFYLCPASGAEPIVLTCTENKAFVSQDGYLGCFEWSQWRRIRGCVDDA</sequence>
<dbReference type="InterPro" id="IPR002557">
    <property type="entry name" value="Chitin-bd_dom"/>
</dbReference>
<dbReference type="GeneID" id="101887851"/>
<feature type="domain" description="Chitin-binding type-2" evidence="2">
    <location>
        <begin position="30"/>
        <end position="88"/>
    </location>
</feature>
<protein>
    <submittedName>
        <fullName evidence="5">Uncharacterized protein LOC101887851</fullName>
    </submittedName>
</protein>
<dbReference type="OrthoDB" id="7898081at2759"/>
<accession>A0A1I8MZQ5</accession>
<name>A0A1I8MZQ5_MUSDO</name>
<proteinExistence type="predicted"/>
<dbReference type="SUPFAM" id="SSF57625">
    <property type="entry name" value="Invertebrate chitin-binding proteins"/>
    <property type="match status" value="1"/>
</dbReference>
<feature type="signal peptide" evidence="1">
    <location>
        <begin position="1"/>
        <end position="18"/>
    </location>
</feature>
<evidence type="ECO:0000256" key="1">
    <source>
        <dbReference type="SAM" id="SignalP"/>
    </source>
</evidence>
<feature type="chain" id="PRO_5044561063" evidence="1">
    <location>
        <begin position="19"/>
        <end position="158"/>
    </location>
</feature>
<dbReference type="VEuPathDB" id="VectorBase:MDOA010052"/>
<evidence type="ECO:0000313" key="3">
    <source>
        <dbReference type="EnsemblMetazoa" id="MDOA010052-PA"/>
    </source>
</evidence>
<evidence type="ECO:0000313" key="5">
    <source>
        <dbReference type="RefSeq" id="XP_005185708.1"/>
    </source>
</evidence>
<keyword evidence="4" id="KW-1185">Reference proteome</keyword>
<dbReference type="EnsemblMetazoa" id="MDOA010052-RA">
    <property type="protein sequence ID" value="MDOA010052-PA"/>
    <property type="gene ID" value="MDOA010052"/>
</dbReference>
<dbReference type="AlphaFoldDB" id="A0A1I8MZQ5"/>
<evidence type="ECO:0000313" key="4">
    <source>
        <dbReference type="Proteomes" id="UP001652621"/>
    </source>
</evidence>